<evidence type="ECO:0000313" key="1">
    <source>
        <dbReference type="EMBL" id="PHT38218.1"/>
    </source>
</evidence>
<accession>A0A2G2VZ16</accession>
<dbReference type="AlphaFoldDB" id="A0A2G2VZ16"/>
<evidence type="ECO:0008006" key="3">
    <source>
        <dbReference type="Google" id="ProtNLM"/>
    </source>
</evidence>
<keyword evidence="2" id="KW-1185">Reference proteome</keyword>
<sequence>MSILPHTSVVIVDGVVSDFSIGYDSDDSSFEILKDKADDKYGSNITKSGWRRKEEYTEFCKLTIDDFNSKNEDKMYVFEEIMNVNALYVATAGAWYYFILDARDTTVDAPAHAIMTFQANV</sequence>
<reference evidence="1 2" key="1">
    <citation type="journal article" date="2017" name="Genome Biol.">
        <title>New reference genome sequences of hot pepper reveal the massive evolution of plant disease-resistance genes by retroduplication.</title>
        <authorList>
            <person name="Kim S."/>
            <person name="Park J."/>
            <person name="Yeom S.I."/>
            <person name="Kim Y.M."/>
            <person name="Seo E."/>
            <person name="Kim K.T."/>
            <person name="Kim M.S."/>
            <person name="Lee J.M."/>
            <person name="Cheong K."/>
            <person name="Shin H.S."/>
            <person name="Kim S.B."/>
            <person name="Han K."/>
            <person name="Lee J."/>
            <person name="Park M."/>
            <person name="Lee H.A."/>
            <person name="Lee H.Y."/>
            <person name="Lee Y."/>
            <person name="Oh S."/>
            <person name="Lee J.H."/>
            <person name="Choi E."/>
            <person name="Choi E."/>
            <person name="Lee S.E."/>
            <person name="Jeon J."/>
            <person name="Kim H."/>
            <person name="Choi G."/>
            <person name="Song H."/>
            <person name="Lee J."/>
            <person name="Lee S.C."/>
            <person name="Kwon J.K."/>
            <person name="Lee H.Y."/>
            <person name="Koo N."/>
            <person name="Hong Y."/>
            <person name="Kim R.W."/>
            <person name="Kang W.H."/>
            <person name="Huh J.H."/>
            <person name="Kang B.C."/>
            <person name="Yang T.J."/>
            <person name="Lee Y.H."/>
            <person name="Bennetzen J.L."/>
            <person name="Choi D."/>
        </authorList>
    </citation>
    <scope>NUCLEOTIDE SEQUENCE [LARGE SCALE GENOMIC DNA]</scope>
    <source>
        <strain evidence="2">cv. PBC81</strain>
    </source>
</reference>
<dbReference type="InterPro" id="IPR046350">
    <property type="entry name" value="Cystatin_sf"/>
</dbReference>
<gene>
    <name evidence="1" type="ORF">CQW23_21791</name>
</gene>
<proteinExistence type="predicted"/>
<comment type="caution">
    <text evidence="1">The sequence shown here is derived from an EMBL/GenBank/DDBJ whole genome shotgun (WGS) entry which is preliminary data.</text>
</comment>
<protein>
    <recommendedName>
        <fullName evidence="3">Cystatin domain-containing protein</fullName>
    </recommendedName>
</protein>
<evidence type="ECO:0000313" key="2">
    <source>
        <dbReference type="Proteomes" id="UP000224567"/>
    </source>
</evidence>
<organism evidence="1 2">
    <name type="scientific">Capsicum baccatum</name>
    <name type="common">Peruvian pepper</name>
    <dbReference type="NCBI Taxonomy" id="33114"/>
    <lineage>
        <taxon>Eukaryota</taxon>
        <taxon>Viridiplantae</taxon>
        <taxon>Streptophyta</taxon>
        <taxon>Embryophyta</taxon>
        <taxon>Tracheophyta</taxon>
        <taxon>Spermatophyta</taxon>
        <taxon>Magnoliopsida</taxon>
        <taxon>eudicotyledons</taxon>
        <taxon>Gunneridae</taxon>
        <taxon>Pentapetalae</taxon>
        <taxon>asterids</taxon>
        <taxon>lamiids</taxon>
        <taxon>Solanales</taxon>
        <taxon>Solanaceae</taxon>
        <taxon>Solanoideae</taxon>
        <taxon>Capsiceae</taxon>
        <taxon>Capsicum</taxon>
    </lineage>
</organism>
<dbReference type="SUPFAM" id="SSF54403">
    <property type="entry name" value="Cystatin/monellin"/>
    <property type="match status" value="1"/>
</dbReference>
<reference evidence="2" key="2">
    <citation type="journal article" date="2017" name="J. Anim. Genet.">
        <title>Multiple reference genome sequences of hot pepper reveal the massive evolution of plant disease resistance genes by retroduplication.</title>
        <authorList>
            <person name="Kim S."/>
            <person name="Park J."/>
            <person name="Yeom S.-I."/>
            <person name="Kim Y.-M."/>
            <person name="Seo E."/>
            <person name="Kim K.-T."/>
            <person name="Kim M.-S."/>
            <person name="Lee J.M."/>
            <person name="Cheong K."/>
            <person name="Shin H.-S."/>
            <person name="Kim S.-B."/>
            <person name="Han K."/>
            <person name="Lee J."/>
            <person name="Park M."/>
            <person name="Lee H.-A."/>
            <person name="Lee H.-Y."/>
            <person name="Lee Y."/>
            <person name="Oh S."/>
            <person name="Lee J.H."/>
            <person name="Choi E."/>
            <person name="Choi E."/>
            <person name="Lee S.E."/>
            <person name="Jeon J."/>
            <person name="Kim H."/>
            <person name="Choi G."/>
            <person name="Song H."/>
            <person name="Lee J."/>
            <person name="Lee S.-C."/>
            <person name="Kwon J.-K."/>
            <person name="Lee H.-Y."/>
            <person name="Koo N."/>
            <person name="Hong Y."/>
            <person name="Kim R.W."/>
            <person name="Kang W.-H."/>
            <person name="Huh J.H."/>
            <person name="Kang B.-C."/>
            <person name="Yang T.-J."/>
            <person name="Lee Y.-H."/>
            <person name="Bennetzen J.L."/>
            <person name="Choi D."/>
        </authorList>
    </citation>
    <scope>NUCLEOTIDE SEQUENCE [LARGE SCALE GENOMIC DNA]</scope>
    <source>
        <strain evidence="2">cv. PBC81</strain>
    </source>
</reference>
<dbReference type="Proteomes" id="UP000224567">
    <property type="component" value="Unassembled WGS sequence"/>
</dbReference>
<dbReference type="EMBL" id="MLFT02000009">
    <property type="protein sequence ID" value="PHT38218.1"/>
    <property type="molecule type" value="Genomic_DNA"/>
</dbReference>
<name>A0A2G2VZ16_CAPBA</name>